<accession>A0A1Y1U9K6</accession>
<reference evidence="1 2" key="1">
    <citation type="submission" date="2017-03" db="EMBL/GenBank/DDBJ databases">
        <title>Widespread Adenine N6-methylation of Active Genes in Fungi.</title>
        <authorList>
            <consortium name="DOE Joint Genome Institute"/>
            <person name="Mondo S.J."/>
            <person name="Dannebaum R.O."/>
            <person name="Kuo R.C."/>
            <person name="Louie K.B."/>
            <person name="Bewick A.J."/>
            <person name="Labutti K."/>
            <person name="Haridas S."/>
            <person name="Kuo A."/>
            <person name="Salamov A."/>
            <person name="Ahrendt S.R."/>
            <person name="Lau R."/>
            <person name="Bowen B.P."/>
            <person name="Lipzen A."/>
            <person name="Sullivan W."/>
            <person name="Andreopoulos W.B."/>
            <person name="Clum A."/>
            <person name="Lindquist E."/>
            <person name="Daum C."/>
            <person name="Northen T.R."/>
            <person name="Ramamoorthy G."/>
            <person name="Schmitz R.J."/>
            <person name="Gryganskyi A."/>
            <person name="Culley D."/>
            <person name="Magnuson J."/>
            <person name="James T.Y."/>
            <person name="O'Malley M.A."/>
            <person name="Stajich J.E."/>
            <person name="Spatafora J.W."/>
            <person name="Visel A."/>
            <person name="Grigoriev I.V."/>
        </authorList>
    </citation>
    <scope>NUCLEOTIDE SEQUENCE [LARGE SCALE GENOMIC DNA]</scope>
    <source>
        <strain evidence="1 2">NRRL Y-17943</strain>
    </source>
</reference>
<protein>
    <submittedName>
        <fullName evidence="1">Uncharacterized protein</fullName>
    </submittedName>
</protein>
<proteinExistence type="predicted"/>
<name>A0A1Y1U9K6_9TREE</name>
<dbReference type="GeneID" id="33553788"/>
<dbReference type="AlphaFoldDB" id="A0A1Y1U9K6"/>
<comment type="caution">
    <text evidence="1">The sequence shown here is derived from an EMBL/GenBank/DDBJ whole genome shotgun (WGS) entry which is preliminary data.</text>
</comment>
<dbReference type="InParanoid" id="A0A1Y1U9K6"/>
<dbReference type="EMBL" id="NBSH01000013">
    <property type="protein sequence ID" value="ORX34711.1"/>
    <property type="molecule type" value="Genomic_DNA"/>
</dbReference>
<evidence type="ECO:0000313" key="2">
    <source>
        <dbReference type="Proteomes" id="UP000193218"/>
    </source>
</evidence>
<evidence type="ECO:0000313" key="1">
    <source>
        <dbReference type="EMBL" id="ORX34711.1"/>
    </source>
</evidence>
<keyword evidence="2" id="KW-1185">Reference proteome</keyword>
<dbReference type="Proteomes" id="UP000193218">
    <property type="component" value="Unassembled WGS sequence"/>
</dbReference>
<organism evidence="1 2">
    <name type="scientific">Kockovaella imperatae</name>
    <dbReference type="NCBI Taxonomy" id="4999"/>
    <lineage>
        <taxon>Eukaryota</taxon>
        <taxon>Fungi</taxon>
        <taxon>Dikarya</taxon>
        <taxon>Basidiomycota</taxon>
        <taxon>Agaricomycotina</taxon>
        <taxon>Tremellomycetes</taxon>
        <taxon>Tremellales</taxon>
        <taxon>Cuniculitremaceae</taxon>
        <taxon>Kockovaella</taxon>
    </lineage>
</organism>
<gene>
    <name evidence="1" type="ORF">BD324DRAFT_128458</name>
</gene>
<sequence>MEGCLSSVSSFSHGPTLERRLCTYLWLFGSIHKIGHHRSRHDARQCGQEEGHPPPHRLLASLLAKKKLMLMCGTTTSPNWVTGSTRSSWSQEWRNRQRHIGRHMRDLFPYSAWFGEKMIEDTAVASLFLVHLHLAVSSRTKCRSNNILDRPSPDGEQRVLTIPYRRIFFFSSYSRLEHCDTFFAWRGN</sequence>
<dbReference type="RefSeq" id="XP_021868953.1">
    <property type="nucleotide sequence ID" value="XM_022011980.1"/>
</dbReference>